<comment type="similarity">
    <text evidence="8">Belongs to the glycosyltransferase group 1 family.</text>
</comment>
<evidence type="ECO:0000256" key="5">
    <source>
        <dbReference type="ARBA" id="ARBA00031445"/>
    </source>
</evidence>
<dbReference type="STRING" id="408074.SAMN05660909_04456"/>
<comment type="subcellular location">
    <subcellularLocation>
        <location evidence="8">Cell membrane</location>
    </subcellularLocation>
</comment>
<dbReference type="AlphaFoldDB" id="A0A1H4FK15"/>
<comment type="pathway">
    <text evidence="1 8">Bacterial outer membrane biogenesis; LPS core biosynthesis.</text>
</comment>
<dbReference type="RefSeq" id="WP_225889673.1">
    <property type="nucleotide sequence ID" value="NZ_BKAT01000045.1"/>
</dbReference>
<keyword evidence="8" id="KW-0472">Membrane</keyword>
<organism evidence="10 11">
    <name type="scientific">Chitinophaga terrae</name>
    <name type="common">ex Kim and Jung 2007</name>
    <dbReference type="NCBI Taxonomy" id="408074"/>
    <lineage>
        <taxon>Bacteria</taxon>
        <taxon>Pseudomonadati</taxon>
        <taxon>Bacteroidota</taxon>
        <taxon>Chitinophagia</taxon>
        <taxon>Chitinophagales</taxon>
        <taxon>Chitinophagaceae</taxon>
        <taxon>Chitinophaga</taxon>
    </lineage>
</organism>
<dbReference type="UniPathway" id="UPA00958"/>
<sequence>MRLVREYLCRQHEIQVKVRNCMIATGIYNIGLRLYRMGVGLAALMGKAKARKWLDGRKDWQSKLKSANLGNEGTIWVHAASLGEFEQGRPVIEALRTTYPANKILLTFFSPSGYEVRKNYQGADYVCYLPLDTAGNAREFIEIVNPALVLFIKYEFWYHYLTTLHKKQIPTLLISGIFRPGQIFFKGHGAMFRRLLEQLTRIFVQNRASLALLEEIGIRQVSISGDTRFDRVAALLKEGSEIPEIARLQDRKLVVAGSTWPEDEQLLGKWWEEHRPANTTLILAPHEIHNEHLTAIEAIFPKSIRFSAYRQQAGIVPEVLIIDNIGMLTTLYKYAYLAYVGGGFGKDGIHNILEPAVYSKPVIIGPVYDKYFEAVELVAAGGACVAGNSSALTAVMEQLFNDPGFYGRTAGIAGQYILENVGATAKVMAYIQEKRFLSKE</sequence>
<protein>
    <recommendedName>
        <fullName evidence="3 8">3-deoxy-D-manno-octulosonic acid transferase</fullName>
        <shortName evidence="8">Kdo transferase</shortName>
        <ecNumber evidence="2 8">2.4.99.12</ecNumber>
    </recommendedName>
    <alternativeName>
        <fullName evidence="5 8">Lipid IV(A) 3-deoxy-D-manno-octulosonic acid transferase</fullName>
    </alternativeName>
</protein>
<dbReference type="EC" id="2.4.99.12" evidence="2 8"/>
<name>A0A1H4FK15_9BACT</name>
<dbReference type="InterPro" id="IPR007507">
    <property type="entry name" value="Glycos_transf_N"/>
</dbReference>
<dbReference type="GO" id="GO:0009245">
    <property type="term" value="P:lipid A biosynthetic process"/>
    <property type="evidence" value="ECO:0007669"/>
    <property type="project" value="TreeGrafter"/>
</dbReference>
<dbReference type="Gene3D" id="3.40.50.11720">
    <property type="entry name" value="3-Deoxy-D-manno-octulosonic-acid transferase, N-terminal domain"/>
    <property type="match status" value="1"/>
</dbReference>
<accession>A0A1H4FK15</accession>
<reference evidence="11" key="1">
    <citation type="submission" date="2016-10" db="EMBL/GenBank/DDBJ databases">
        <authorList>
            <person name="Varghese N."/>
            <person name="Submissions S."/>
        </authorList>
    </citation>
    <scope>NUCLEOTIDE SEQUENCE [LARGE SCALE GENOMIC DNA]</scope>
    <source>
        <strain evidence="11">DSM 23920</strain>
    </source>
</reference>
<evidence type="ECO:0000256" key="3">
    <source>
        <dbReference type="ARBA" id="ARBA00019077"/>
    </source>
</evidence>
<keyword evidence="11" id="KW-1185">Reference proteome</keyword>
<dbReference type="InterPro" id="IPR038107">
    <property type="entry name" value="Glycos_transf_N_sf"/>
</dbReference>
<comment type="function">
    <text evidence="8">Involved in lipopolysaccharide (LPS) biosynthesis. Catalyzes the transfer of 3-deoxy-D-manno-octulosonate (Kdo) residue(s) from CMP-Kdo to lipid IV(A), the tetraacyldisaccharide-1,4'-bisphosphate precursor of lipid A.</text>
</comment>
<dbReference type="PANTHER" id="PTHR42755">
    <property type="entry name" value="3-DEOXY-MANNO-OCTULOSONATE CYTIDYLYLTRANSFERASE"/>
    <property type="match status" value="1"/>
</dbReference>
<evidence type="ECO:0000256" key="2">
    <source>
        <dbReference type="ARBA" id="ARBA00012621"/>
    </source>
</evidence>
<dbReference type="Gene3D" id="3.40.50.2000">
    <property type="entry name" value="Glycogen Phosphorylase B"/>
    <property type="match status" value="1"/>
</dbReference>
<comment type="catalytic activity">
    <reaction evidence="6 8">
        <text>lipid IVA (E. coli) + CMP-3-deoxy-beta-D-manno-octulosonate = alpha-Kdo-(2-&gt;6)-lipid IVA (E. coli) + CMP + H(+)</text>
        <dbReference type="Rhea" id="RHEA:28066"/>
        <dbReference type="ChEBI" id="CHEBI:15378"/>
        <dbReference type="ChEBI" id="CHEBI:58603"/>
        <dbReference type="ChEBI" id="CHEBI:60364"/>
        <dbReference type="ChEBI" id="CHEBI:60377"/>
        <dbReference type="ChEBI" id="CHEBI:85987"/>
        <dbReference type="EC" id="2.4.99.12"/>
    </reaction>
</comment>
<dbReference type="GO" id="GO:0043842">
    <property type="term" value="F:Kdo transferase activity"/>
    <property type="evidence" value="ECO:0007669"/>
    <property type="project" value="UniProtKB-EC"/>
</dbReference>
<evidence type="ECO:0000256" key="6">
    <source>
        <dbReference type="ARBA" id="ARBA00049183"/>
    </source>
</evidence>
<dbReference type="Pfam" id="PF04413">
    <property type="entry name" value="Glycos_transf_N"/>
    <property type="match status" value="1"/>
</dbReference>
<dbReference type="InterPro" id="IPR039901">
    <property type="entry name" value="Kdotransferase"/>
</dbReference>
<evidence type="ECO:0000313" key="11">
    <source>
        <dbReference type="Proteomes" id="UP000199656"/>
    </source>
</evidence>
<feature type="active site" description="Proton acceptor" evidence="7">
    <location>
        <position position="84"/>
    </location>
</feature>
<evidence type="ECO:0000256" key="7">
    <source>
        <dbReference type="PIRSR" id="PIRSR639901-1"/>
    </source>
</evidence>
<evidence type="ECO:0000256" key="8">
    <source>
        <dbReference type="RuleBase" id="RU365103"/>
    </source>
</evidence>
<keyword evidence="8" id="KW-1003">Cell membrane</keyword>
<proteinExistence type="inferred from homology"/>
<keyword evidence="8" id="KW-0448">Lipopolysaccharide biosynthesis</keyword>
<keyword evidence="4 8" id="KW-0808">Transferase</keyword>
<dbReference type="EMBL" id="FNRL01000025">
    <property type="protein sequence ID" value="SEA97397.1"/>
    <property type="molecule type" value="Genomic_DNA"/>
</dbReference>
<gene>
    <name evidence="10" type="ORF">SAMN05660909_04456</name>
</gene>
<dbReference type="SUPFAM" id="SSF53756">
    <property type="entry name" value="UDP-Glycosyltransferase/glycogen phosphorylase"/>
    <property type="match status" value="1"/>
</dbReference>
<dbReference type="GO" id="GO:0009244">
    <property type="term" value="P:lipopolysaccharide core region biosynthetic process"/>
    <property type="evidence" value="ECO:0007669"/>
    <property type="project" value="UniProtKB-UniRule"/>
</dbReference>
<dbReference type="PANTHER" id="PTHR42755:SF1">
    <property type="entry name" value="3-DEOXY-D-MANNO-OCTULOSONIC ACID TRANSFERASE, MITOCHONDRIAL-RELATED"/>
    <property type="match status" value="1"/>
</dbReference>
<evidence type="ECO:0000313" key="10">
    <source>
        <dbReference type="EMBL" id="SEA97397.1"/>
    </source>
</evidence>
<dbReference type="Proteomes" id="UP000199656">
    <property type="component" value="Unassembled WGS sequence"/>
</dbReference>
<evidence type="ECO:0000259" key="9">
    <source>
        <dbReference type="Pfam" id="PF04413"/>
    </source>
</evidence>
<feature type="domain" description="3-deoxy-D-manno-octulosonic-acid transferase N-terminal" evidence="9">
    <location>
        <begin position="60"/>
        <end position="230"/>
    </location>
</feature>
<dbReference type="GO" id="GO:0005886">
    <property type="term" value="C:plasma membrane"/>
    <property type="evidence" value="ECO:0007669"/>
    <property type="project" value="UniProtKB-SubCell"/>
</dbReference>
<evidence type="ECO:0000256" key="4">
    <source>
        <dbReference type="ARBA" id="ARBA00022679"/>
    </source>
</evidence>
<evidence type="ECO:0000256" key="1">
    <source>
        <dbReference type="ARBA" id="ARBA00004713"/>
    </source>
</evidence>